<organism evidence="2 3">
    <name type="scientific">Rhodococcoides corynebacterioides</name>
    <dbReference type="NCBI Taxonomy" id="53972"/>
    <lineage>
        <taxon>Bacteria</taxon>
        <taxon>Bacillati</taxon>
        <taxon>Actinomycetota</taxon>
        <taxon>Actinomycetes</taxon>
        <taxon>Mycobacteriales</taxon>
        <taxon>Nocardiaceae</taxon>
        <taxon>Rhodococcoides</taxon>
    </lineage>
</organism>
<proteinExistence type="predicted"/>
<dbReference type="EMBL" id="JAFBBK010000001">
    <property type="protein sequence ID" value="MBM7415960.1"/>
    <property type="molecule type" value="Genomic_DNA"/>
</dbReference>
<dbReference type="Proteomes" id="UP000703038">
    <property type="component" value="Unassembled WGS sequence"/>
</dbReference>
<comment type="caution">
    <text evidence="2">The sequence shown here is derived from an EMBL/GenBank/DDBJ whole genome shotgun (WGS) entry which is preliminary data.</text>
</comment>
<keyword evidence="1" id="KW-0732">Signal</keyword>
<keyword evidence="3" id="KW-1185">Reference proteome</keyword>
<gene>
    <name evidence="2" type="ORF">JOE42_002693</name>
</gene>
<accession>A0ABS2KVI4</accession>
<evidence type="ECO:0000313" key="2">
    <source>
        <dbReference type="EMBL" id="MBM7415960.1"/>
    </source>
</evidence>
<reference evidence="2 3" key="1">
    <citation type="submission" date="2021-01" db="EMBL/GenBank/DDBJ databases">
        <title>Genomics of switchgrass bacterial isolates.</title>
        <authorList>
            <person name="Shade A."/>
        </authorList>
    </citation>
    <scope>NUCLEOTIDE SEQUENCE [LARGE SCALE GENOMIC DNA]</scope>
    <source>
        <strain evidence="2 3">PvP111</strain>
    </source>
</reference>
<sequence>MKSKVVLGAAAVVAAAALVGGSVQATGALWSDREQITSSSVTTGFLDLAPGTRSSGSVFTFAALQKSPVAVDQSVSALLVITNSGTSPLRFRLDSAGPTVSTPGATVQVALSASVSPSCGSGPSAFPAFTASSATTTAVGAPWQALAVDATTTWCVTTVLKSVIGAPSATYQHRFSFGVQST</sequence>
<evidence type="ECO:0008006" key="4">
    <source>
        <dbReference type="Google" id="ProtNLM"/>
    </source>
</evidence>
<protein>
    <recommendedName>
        <fullName evidence="4">Ribosomally synthesized peptide with SipW-like signal peptide</fullName>
    </recommendedName>
</protein>
<feature type="chain" id="PRO_5046149996" description="Ribosomally synthesized peptide with SipW-like signal peptide" evidence="1">
    <location>
        <begin position="26"/>
        <end position="182"/>
    </location>
</feature>
<evidence type="ECO:0000256" key="1">
    <source>
        <dbReference type="SAM" id="SignalP"/>
    </source>
</evidence>
<dbReference type="RefSeq" id="WP_204868892.1">
    <property type="nucleotide sequence ID" value="NZ_JAFBBK010000001.1"/>
</dbReference>
<feature type="signal peptide" evidence="1">
    <location>
        <begin position="1"/>
        <end position="25"/>
    </location>
</feature>
<name>A0ABS2KVI4_9NOCA</name>
<evidence type="ECO:0000313" key="3">
    <source>
        <dbReference type="Proteomes" id="UP000703038"/>
    </source>
</evidence>